<comment type="pathway">
    <text evidence="2">Glycolipid biosynthesis; glycosylphosphatidylinositol-anchor biosynthesis.</text>
</comment>
<dbReference type="EMBL" id="LN714498">
    <property type="protein sequence ID" value="CEL74898.1"/>
    <property type="molecule type" value="Genomic_DNA"/>
</dbReference>
<gene>
    <name evidence="11" type="ORF">BN1205_023575</name>
</gene>
<evidence type="ECO:0000256" key="5">
    <source>
        <dbReference type="ARBA" id="ARBA00022692"/>
    </source>
</evidence>
<sequence length="793" mass="86591">MESLVSVERAKIRLRLTVLSAFLFWAALGLAAWWYVTSITRSPIPALSSFPTAERVASQLAEGSQGRGEAARRKAATAAYARWEAAHTKRRREGREASSVPPFFALLPPLVTGFSLKLVPLCEEARRDAASFFDWLQAKAASLRNSGLVSLPAEPRVYGSLFLGLRLDEGGEGEAAQTAEPTPAFVTDLNLLLASADPAPPGDQGATSTSLLRVVLAAPPRGASCACAPGDLELDEAELTYTIAFSTGSRELVEQTGDHSPEAADSFSAHFVLHSDSSISVASVHSSDGASSSFRDKAGVTFPALAQLLRLSFFSPLDEAAFRFPFSSQYDLTFWLGGDPLPSAPQGQETHEESEGAHAASGRRLTWRFKRDVYDSFLESFFSRLSFVFNFLHMQSQVVPHSSIASLLKRPETPASPWLLDLASQHKLHAVASNWQPEQIITTPTHAPAPAINFAVYRSPVPLVLKDGKPGRRIAASQEAGAGARTETLNGIAIPGWGGLVIASPASTVFSDSAVTRFSSEEMRQICGVWVAQLRSFFSLPETLEDYFSGAAAERAADHWRMHIVASPAERQTLLARALNLEKREARQVDDVVMVWTHPGEKQDDTEDKVLVVAQHTDAGLGLWEVWRLARRVYVQLVERAVSNIRSLQTIIEDQTELAVYPHVGEALQRALTFIDCSAEALQGQICSQLPEDVREQLLAPVAEKNRSSQPQKDRHVPPARFLGLALALARAAFQDSLEALQEESVTGQSHFSFEFKCAIYLPVVLPFFLPLFVGFIKVFKQRKLLEKAAAAL</sequence>
<protein>
    <submittedName>
        <fullName evidence="11">UBA/TS-N domain-containing protein</fullName>
    </submittedName>
</protein>
<dbReference type="PANTHER" id="PTHR21072">
    <property type="entry name" value="GPI TRANSAMIDASE COMPONENT PIG-S"/>
    <property type="match status" value="1"/>
</dbReference>
<comment type="similarity">
    <text evidence="3">Belongs to the PIGS family.</text>
</comment>
<keyword evidence="5 10" id="KW-0812">Transmembrane</keyword>
<evidence type="ECO:0000256" key="7">
    <source>
        <dbReference type="ARBA" id="ARBA00022989"/>
    </source>
</evidence>
<dbReference type="GO" id="GO:0042765">
    <property type="term" value="C:GPI-anchor transamidase complex"/>
    <property type="evidence" value="ECO:0007669"/>
    <property type="project" value="InterPro"/>
</dbReference>
<evidence type="ECO:0000256" key="8">
    <source>
        <dbReference type="ARBA" id="ARBA00023136"/>
    </source>
</evidence>
<evidence type="ECO:0000256" key="9">
    <source>
        <dbReference type="ARBA" id="ARBA00023180"/>
    </source>
</evidence>
<dbReference type="Pfam" id="PF10510">
    <property type="entry name" value="PIG-S"/>
    <property type="match status" value="2"/>
</dbReference>
<keyword evidence="6" id="KW-0256">Endoplasmic reticulum</keyword>
<dbReference type="GO" id="GO:0006506">
    <property type="term" value="P:GPI anchor biosynthetic process"/>
    <property type="evidence" value="ECO:0007669"/>
    <property type="project" value="UniProtKB-UniPathway"/>
</dbReference>
<feature type="transmembrane region" description="Helical" evidence="10">
    <location>
        <begin position="760"/>
        <end position="780"/>
    </location>
</feature>
<keyword evidence="4" id="KW-0337">GPI-anchor biosynthesis</keyword>
<keyword evidence="9" id="KW-0325">Glycoprotein</keyword>
<accession>A0A0F7V2C5</accession>
<evidence type="ECO:0000256" key="4">
    <source>
        <dbReference type="ARBA" id="ARBA00022502"/>
    </source>
</evidence>
<proteinExistence type="inferred from homology"/>
<keyword evidence="8 10" id="KW-0472">Membrane</keyword>
<evidence type="ECO:0000256" key="6">
    <source>
        <dbReference type="ARBA" id="ARBA00022824"/>
    </source>
</evidence>
<keyword evidence="7 10" id="KW-1133">Transmembrane helix</keyword>
<name>A0A0F7V2C5_TOXGV</name>
<evidence type="ECO:0000256" key="3">
    <source>
        <dbReference type="ARBA" id="ARBA00005316"/>
    </source>
</evidence>
<dbReference type="InterPro" id="IPR019540">
    <property type="entry name" value="PtdIno-glycan_biosynth_class_S"/>
</dbReference>
<evidence type="ECO:0000256" key="2">
    <source>
        <dbReference type="ARBA" id="ARBA00004687"/>
    </source>
</evidence>
<feature type="transmembrane region" description="Helical" evidence="10">
    <location>
        <begin position="12"/>
        <end position="36"/>
    </location>
</feature>
<dbReference type="AlphaFoldDB" id="A0A0F7V2C5"/>
<evidence type="ECO:0000256" key="1">
    <source>
        <dbReference type="ARBA" id="ARBA00004477"/>
    </source>
</evidence>
<organism evidence="11">
    <name type="scientific">Toxoplasma gondii (strain ATCC 50861 / VEG)</name>
    <dbReference type="NCBI Taxonomy" id="432359"/>
    <lineage>
        <taxon>Eukaryota</taxon>
        <taxon>Sar</taxon>
        <taxon>Alveolata</taxon>
        <taxon>Apicomplexa</taxon>
        <taxon>Conoidasida</taxon>
        <taxon>Coccidia</taxon>
        <taxon>Eucoccidiorida</taxon>
        <taxon>Eimeriorina</taxon>
        <taxon>Sarcocystidae</taxon>
        <taxon>Toxoplasma</taxon>
    </lineage>
</organism>
<comment type="subcellular location">
    <subcellularLocation>
        <location evidence="1">Endoplasmic reticulum membrane</location>
        <topology evidence="1">Multi-pass membrane protein</topology>
    </subcellularLocation>
</comment>
<evidence type="ECO:0000256" key="10">
    <source>
        <dbReference type="SAM" id="Phobius"/>
    </source>
</evidence>
<evidence type="ECO:0000313" key="11">
    <source>
        <dbReference type="EMBL" id="CEL74898.1"/>
    </source>
</evidence>
<dbReference type="PANTHER" id="PTHR21072:SF13">
    <property type="entry name" value="GPI TRANSAMIDASE COMPONENT PIG-S"/>
    <property type="match status" value="1"/>
</dbReference>
<dbReference type="UniPathway" id="UPA00196"/>
<dbReference type="GO" id="GO:0016255">
    <property type="term" value="P:attachment of GPI anchor to protein"/>
    <property type="evidence" value="ECO:0007669"/>
    <property type="project" value="InterPro"/>
</dbReference>
<reference evidence="11" key="1">
    <citation type="journal article" date="2015" name="PLoS ONE">
        <title>Comprehensive Evaluation of Toxoplasma gondii VEG and Neospora caninum LIV Genomes with Tachyzoite Stage Transcriptome and Proteome Defines Novel Transcript Features.</title>
        <authorList>
            <person name="Ramaprasad A."/>
            <person name="Mourier T."/>
            <person name="Naeem R."/>
            <person name="Malas T.B."/>
            <person name="Moussa E."/>
            <person name="Panigrahi A."/>
            <person name="Vermont S.J."/>
            <person name="Otto T.D."/>
            <person name="Wastling J."/>
            <person name="Pain A."/>
        </authorList>
    </citation>
    <scope>NUCLEOTIDE SEQUENCE</scope>
    <source>
        <strain evidence="11">VEG</strain>
    </source>
</reference>